<name>A0A316UX12_9BASI</name>
<feature type="chain" id="PRO_5016360201" evidence="1">
    <location>
        <begin position="28"/>
        <end position="124"/>
    </location>
</feature>
<organism evidence="2 3">
    <name type="scientific">Jaminaea rosea</name>
    <dbReference type="NCBI Taxonomy" id="1569628"/>
    <lineage>
        <taxon>Eukaryota</taxon>
        <taxon>Fungi</taxon>
        <taxon>Dikarya</taxon>
        <taxon>Basidiomycota</taxon>
        <taxon>Ustilaginomycotina</taxon>
        <taxon>Exobasidiomycetes</taxon>
        <taxon>Microstromatales</taxon>
        <taxon>Microstromatales incertae sedis</taxon>
        <taxon>Jaminaea</taxon>
    </lineage>
</organism>
<keyword evidence="1" id="KW-0732">Signal</keyword>
<sequence>MLSPIKHTLALFFALVGVFTMLSLISAMPVFDTNTTSGDTDDLAIRLEKPYIGVCFDYANCKESSPYTDIEGDGHHNVILGARCSSFLPAINEGKLCTQGCGARGCHKPEIAKCMNGAWKAFCA</sequence>
<dbReference type="EMBL" id="KZ819663">
    <property type="protein sequence ID" value="PWN29328.1"/>
    <property type="molecule type" value="Genomic_DNA"/>
</dbReference>
<protein>
    <submittedName>
        <fullName evidence="2">Uncharacterized protein</fullName>
    </submittedName>
</protein>
<dbReference type="Proteomes" id="UP000245884">
    <property type="component" value="Unassembled WGS sequence"/>
</dbReference>
<gene>
    <name evidence="2" type="ORF">BDZ90DRAFT_258268</name>
</gene>
<dbReference type="AlphaFoldDB" id="A0A316UX12"/>
<evidence type="ECO:0000313" key="2">
    <source>
        <dbReference type="EMBL" id="PWN29328.1"/>
    </source>
</evidence>
<evidence type="ECO:0000256" key="1">
    <source>
        <dbReference type="SAM" id="SignalP"/>
    </source>
</evidence>
<feature type="signal peptide" evidence="1">
    <location>
        <begin position="1"/>
        <end position="27"/>
    </location>
</feature>
<proteinExistence type="predicted"/>
<keyword evidence="3" id="KW-1185">Reference proteome</keyword>
<accession>A0A316UX12</accession>
<reference evidence="2 3" key="1">
    <citation type="journal article" date="2018" name="Mol. Biol. Evol.">
        <title>Broad Genomic Sampling Reveals a Smut Pathogenic Ancestry of the Fungal Clade Ustilaginomycotina.</title>
        <authorList>
            <person name="Kijpornyongpan T."/>
            <person name="Mondo S.J."/>
            <person name="Barry K."/>
            <person name="Sandor L."/>
            <person name="Lee J."/>
            <person name="Lipzen A."/>
            <person name="Pangilinan J."/>
            <person name="LaButti K."/>
            <person name="Hainaut M."/>
            <person name="Henrissat B."/>
            <person name="Grigoriev I.V."/>
            <person name="Spatafora J.W."/>
            <person name="Aime M.C."/>
        </authorList>
    </citation>
    <scope>NUCLEOTIDE SEQUENCE [LARGE SCALE GENOMIC DNA]</scope>
    <source>
        <strain evidence="2 3">MCA 5214</strain>
    </source>
</reference>
<dbReference type="GeneID" id="37029873"/>
<evidence type="ECO:0000313" key="3">
    <source>
        <dbReference type="Proteomes" id="UP000245884"/>
    </source>
</evidence>
<dbReference type="RefSeq" id="XP_025363940.1">
    <property type="nucleotide sequence ID" value="XM_025508050.1"/>
</dbReference>